<evidence type="ECO:0000256" key="2">
    <source>
        <dbReference type="SAM" id="MobiDB-lite"/>
    </source>
</evidence>
<proteinExistence type="predicted"/>
<feature type="coiled-coil region" evidence="1">
    <location>
        <begin position="802"/>
        <end position="836"/>
    </location>
</feature>
<feature type="compositionally biased region" description="Basic and acidic residues" evidence="2">
    <location>
        <begin position="543"/>
        <end position="557"/>
    </location>
</feature>
<feature type="compositionally biased region" description="Basic and acidic residues" evidence="2">
    <location>
        <begin position="213"/>
        <end position="237"/>
    </location>
</feature>
<feature type="compositionally biased region" description="Basic and acidic residues" evidence="2">
    <location>
        <begin position="20"/>
        <end position="31"/>
    </location>
</feature>
<name>A0A1H7BBV5_9MICO</name>
<dbReference type="AlphaFoldDB" id="A0A1H7BBV5"/>
<feature type="region of interest" description="Disordered" evidence="2">
    <location>
        <begin position="1"/>
        <end position="31"/>
    </location>
</feature>
<keyword evidence="1" id="KW-0175">Coiled coil</keyword>
<feature type="compositionally biased region" description="Basic and acidic residues" evidence="2">
    <location>
        <begin position="1"/>
        <end position="12"/>
    </location>
</feature>
<feature type="region of interest" description="Disordered" evidence="2">
    <location>
        <begin position="193"/>
        <end position="237"/>
    </location>
</feature>
<dbReference type="Proteomes" id="UP000183315">
    <property type="component" value="Unassembled WGS sequence"/>
</dbReference>
<dbReference type="EMBL" id="FNZI01000011">
    <property type="protein sequence ID" value="SEJ71810.1"/>
    <property type="molecule type" value="Genomic_DNA"/>
</dbReference>
<organism evidence="3 4">
    <name type="scientific">Demequina mangrovi</name>
    <dbReference type="NCBI Taxonomy" id="1043493"/>
    <lineage>
        <taxon>Bacteria</taxon>
        <taxon>Bacillati</taxon>
        <taxon>Actinomycetota</taxon>
        <taxon>Actinomycetes</taxon>
        <taxon>Micrococcales</taxon>
        <taxon>Demequinaceae</taxon>
        <taxon>Demequina</taxon>
    </lineage>
</organism>
<accession>A0A1H7BBV5</accession>
<evidence type="ECO:0000256" key="1">
    <source>
        <dbReference type="SAM" id="Coils"/>
    </source>
</evidence>
<reference evidence="4" key="1">
    <citation type="submission" date="2016-10" db="EMBL/GenBank/DDBJ databases">
        <authorList>
            <person name="Varghese N."/>
        </authorList>
    </citation>
    <scope>NUCLEOTIDE SEQUENCE [LARGE SCALE GENOMIC DNA]</scope>
    <source>
        <strain evidence="4">DSM 24868</strain>
    </source>
</reference>
<sequence>MGDGNAKADKSSAKGATRASEVDERESSGAWEWTRESLRDEIVQRRRAAPVTEAAKARKGFALTGEAARRYALLRGTQRGLPDLSVAAVQRAAVDRTLTQVVAGHRCALGLIREHGADESAGKDDPEPLVPRSLKVGVAASVAQELGVDPTPGSIREIEYGAIASWARLPVSLTAPRDDATGRWGARLRDRLAQAATAPRSSAEQGGSGNEPTEPRAERVDGAKAGAKAEHKQLAPDWNGERRAFRAAVNARVDAELAGSQAWGDVFPSALTDRRQTGLYESIGSAGGARQALEGPADVTAFYDFHDLRIAWTPVWTEILDQGAFDLASQPPETVRDLLSPLGAGAWQAYVAFMQDLGEDLSEIIRDASRYQLWNIWAEIRGAGESARSYSPEYWNFAEEQASIGWPFKSGVVADMKKAADTSAGSSPELRQKMAALDRERGVALKAEWTAKVRAVLEGDESSVTYLPSTVARDYPFGVFAPGSVNYGLNLTYRQTWRPTTWQVGDLVSTIPLAPKESRRYSKKVHVTKKRSRKEVDNALTVKRSEDSSQTRTEGDIVQRAKENTSFSATASSGFQVDIGEIGGNAGGSTTFQTGADKESAETKKKLRDSIAKAAREIKEEHKVEVTTEHATDTEFTEAGEILNPNEEITVTYLFFELQRRYQVTEALHAVDGVVMVAEDVPRAAEIDWGFVSDHAWILRRVLLDDGFAAAIDCAIEGYDAIDSVVTALEERREAVQKLLSGAVAALKAEEATATLTEAQVNANAAMLHSLMGRDESVIEDVFEGFFGGGEGTRISAFEARVDEGKERLAGMRQRLRRARDEVAIQRNALDRAVEAYNQGKLEAGRKVRSVEGLCRHIRDNILYYMQAIWAHEPADQRYMRLFDKQVPFVDYPADGELVIVRVIDDRGTLDALASDATIEVLLPPPAQATERSLDEIADLNRLLGFKGNYLIFPLRKANYLTAYMMQSFVGGALDAAASLPASRLTAGSLVDGGAPTAGILAQGAVLRDPDPDLGAKHPELVSLSDSVRASAMDAEEKEEYLSTLEQVLADGLLATDRAPDDIIVPTDQLYIEALPGRHPVLEEFKLRHRMLDAERVEVEIHTARIDALRSEMRVRRLDFDDPDADKYVRVITDQPRNMDSMHIGVEAD</sequence>
<keyword evidence="4" id="KW-1185">Reference proteome</keyword>
<evidence type="ECO:0000313" key="4">
    <source>
        <dbReference type="Proteomes" id="UP000183315"/>
    </source>
</evidence>
<gene>
    <name evidence="3" type="ORF">SAMN05421637_2793</name>
</gene>
<evidence type="ECO:0000313" key="3">
    <source>
        <dbReference type="EMBL" id="SEJ71810.1"/>
    </source>
</evidence>
<protein>
    <submittedName>
        <fullName evidence="3">Uncharacterized protein</fullName>
    </submittedName>
</protein>
<feature type="region of interest" description="Disordered" evidence="2">
    <location>
        <begin position="529"/>
        <end position="557"/>
    </location>
</feature>
<dbReference type="RefSeq" id="WP_143059032.1">
    <property type="nucleotide sequence ID" value="NZ_BBLU01000024.1"/>
</dbReference>
<dbReference type="OrthoDB" id="5187755at2"/>
<dbReference type="STRING" id="1043493.SAMN05421637_2793"/>